<reference evidence="2 3" key="1">
    <citation type="submission" date="2019-12" db="EMBL/GenBank/DDBJ databases">
        <authorList>
            <person name="Huq M.A."/>
        </authorList>
    </citation>
    <scope>NUCLEOTIDE SEQUENCE [LARGE SCALE GENOMIC DNA]</scope>
    <source>
        <strain evidence="2 3">MAH-25</strain>
    </source>
</reference>
<comment type="caution">
    <text evidence="2">The sequence shown here is derived from an EMBL/GenBank/DDBJ whole genome shotgun (WGS) entry which is preliminary data.</text>
</comment>
<proteinExistence type="predicted"/>
<keyword evidence="3" id="KW-1185">Reference proteome</keyword>
<dbReference type="RefSeq" id="WP_157399425.1">
    <property type="nucleotide sequence ID" value="NZ_WSEL01000009.1"/>
</dbReference>
<feature type="compositionally biased region" description="Low complexity" evidence="1">
    <location>
        <begin position="22"/>
        <end position="33"/>
    </location>
</feature>
<evidence type="ECO:0000256" key="1">
    <source>
        <dbReference type="SAM" id="MobiDB-lite"/>
    </source>
</evidence>
<dbReference type="AlphaFoldDB" id="A0A6N8IWM5"/>
<evidence type="ECO:0000313" key="2">
    <source>
        <dbReference type="EMBL" id="MVQ31369.1"/>
    </source>
</evidence>
<sequence>MTKEISLRSTTAPALVFPQGLPARTTRPAADPANGQAAGEAPRGRLQMVPPAALTRLGVRARRLLRTDD</sequence>
<organism evidence="2 3">
    <name type="scientific">Ramlibacter pinisoli</name>
    <dbReference type="NCBI Taxonomy" id="2682844"/>
    <lineage>
        <taxon>Bacteria</taxon>
        <taxon>Pseudomonadati</taxon>
        <taxon>Pseudomonadota</taxon>
        <taxon>Betaproteobacteria</taxon>
        <taxon>Burkholderiales</taxon>
        <taxon>Comamonadaceae</taxon>
        <taxon>Ramlibacter</taxon>
    </lineage>
</organism>
<dbReference type="Proteomes" id="UP000469385">
    <property type="component" value="Unassembled WGS sequence"/>
</dbReference>
<dbReference type="EMBL" id="WSEL01000009">
    <property type="protein sequence ID" value="MVQ31369.1"/>
    <property type="molecule type" value="Genomic_DNA"/>
</dbReference>
<gene>
    <name evidence="2" type="ORF">GON04_18070</name>
</gene>
<accession>A0A6N8IWM5</accession>
<evidence type="ECO:0000313" key="3">
    <source>
        <dbReference type="Proteomes" id="UP000469385"/>
    </source>
</evidence>
<protein>
    <submittedName>
        <fullName evidence="2">Uncharacterized protein</fullName>
    </submittedName>
</protein>
<feature type="region of interest" description="Disordered" evidence="1">
    <location>
        <begin position="19"/>
        <end position="47"/>
    </location>
</feature>
<name>A0A6N8IWM5_9BURK</name>